<dbReference type="GO" id="GO:0008081">
    <property type="term" value="F:phosphoric diester hydrolase activity"/>
    <property type="evidence" value="ECO:0007669"/>
    <property type="project" value="TreeGrafter"/>
</dbReference>
<organism evidence="14 15">
    <name type="scientific">Rhizoclosmatium globosum</name>
    <dbReference type="NCBI Taxonomy" id="329046"/>
    <lineage>
        <taxon>Eukaryota</taxon>
        <taxon>Fungi</taxon>
        <taxon>Fungi incertae sedis</taxon>
        <taxon>Chytridiomycota</taxon>
        <taxon>Chytridiomycota incertae sedis</taxon>
        <taxon>Chytridiomycetes</taxon>
        <taxon>Chytridiales</taxon>
        <taxon>Chytriomycetaceae</taxon>
        <taxon>Rhizoclosmatium</taxon>
    </lineage>
</organism>
<evidence type="ECO:0000313" key="15">
    <source>
        <dbReference type="Proteomes" id="UP000193642"/>
    </source>
</evidence>
<dbReference type="SUPFAM" id="SSF56219">
    <property type="entry name" value="DNase I-like"/>
    <property type="match status" value="1"/>
</dbReference>
<dbReference type="PANTHER" id="PTHR22748:SF4">
    <property type="entry name" value="DNA-(APURINIC OR APYRIMIDINIC SITE) ENDONUCLEASE 2"/>
    <property type="match status" value="1"/>
</dbReference>
<keyword evidence="4 10" id="KW-0479">Metal-binding</keyword>
<evidence type="ECO:0000256" key="10">
    <source>
        <dbReference type="PIRSR" id="PIRSR604808-2"/>
    </source>
</evidence>
<dbReference type="PROSITE" id="PS51435">
    <property type="entry name" value="AP_NUCLEASE_F1_4"/>
    <property type="match status" value="1"/>
</dbReference>
<evidence type="ECO:0000256" key="12">
    <source>
        <dbReference type="PROSITE-ProRule" id="PRU01343"/>
    </source>
</evidence>
<comment type="cofactor">
    <cofactor evidence="10">
        <name>Mg(2+)</name>
        <dbReference type="ChEBI" id="CHEBI:18420"/>
    </cofactor>
    <cofactor evidence="10">
        <name>Mn(2+)</name>
        <dbReference type="ChEBI" id="CHEBI:29035"/>
    </cofactor>
    <text evidence="10">Probably binds two magnesium or manganese ions per subunit.</text>
</comment>
<keyword evidence="6" id="KW-0378">Hydrolase</keyword>
<evidence type="ECO:0000256" key="9">
    <source>
        <dbReference type="ARBA" id="ARBA00023242"/>
    </source>
</evidence>
<dbReference type="AlphaFoldDB" id="A0A1Y2CDZ4"/>
<evidence type="ECO:0000256" key="11">
    <source>
        <dbReference type="PIRSR" id="PIRSR604808-3"/>
    </source>
</evidence>
<comment type="cofactor">
    <cofactor evidence="1">
        <name>Mn(2+)</name>
        <dbReference type="ChEBI" id="CHEBI:29035"/>
    </cofactor>
</comment>
<accession>A0A1Y2CDZ4</accession>
<dbReference type="InterPro" id="IPR005135">
    <property type="entry name" value="Endo/exonuclease/phosphatase"/>
</dbReference>
<dbReference type="Gene3D" id="3.60.10.10">
    <property type="entry name" value="Endonuclease/exonuclease/phosphatase"/>
    <property type="match status" value="1"/>
</dbReference>
<dbReference type="InterPro" id="IPR036691">
    <property type="entry name" value="Endo/exonu/phosph_ase_sf"/>
</dbReference>
<dbReference type="GO" id="GO:0005634">
    <property type="term" value="C:nucleus"/>
    <property type="evidence" value="ECO:0007669"/>
    <property type="project" value="TreeGrafter"/>
</dbReference>
<dbReference type="GO" id="GO:0003677">
    <property type="term" value="F:DNA binding"/>
    <property type="evidence" value="ECO:0007669"/>
    <property type="project" value="InterPro"/>
</dbReference>
<dbReference type="GO" id="GO:0008270">
    <property type="term" value="F:zinc ion binding"/>
    <property type="evidence" value="ECO:0007669"/>
    <property type="project" value="UniProtKB-KW"/>
</dbReference>
<evidence type="ECO:0000256" key="4">
    <source>
        <dbReference type="ARBA" id="ARBA00022723"/>
    </source>
</evidence>
<dbReference type="InterPro" id="IPR010666">
    <property type="entry name" value="Znf_GRF"/>
</dbReference>
<dbReference type="GO" id="GO:0008311">
    <property type="term" value="F:double-stranded DNA 3'-5' DNA exonuclease activity"/>
    <property type="evidence" value="ECO:0007669"/>
    <property type="project" value="TreeGrafter"/>
</dbReference>
<keyword evidence="15" id="KW-1185">Reference proteome</keyword>
<evidence type="ECO:0000313" key="14">
    <source>
        <dbReference type="EMBL" id="ORY45146.1"/>
    </source>
</evidence>
<dbReference type="InterPro" id="IPR004808">
    <property type="entry name" value="AP_endonuc_1"/>
</dbReference>
<dbReference type="GO" id="GO:0003906">
    <property type="term" value="F:DNA-(apurinic or apyrimidinic site) endonuclease activity"/>
    <property type="evidence" value="ECO:0007669"/>
    <property type="project" value="TreeGrafter"/>
</dbReference>
<dbReference type="PANTHER" id="PTHR22748">
    <property type="entry name" value="AP ENDONUCLEASE"/>
    <property type="match status" value="1"/>
</dbReference>
<dbReference type="PROSITE" id="PS00728">
    <property type="entry name" value="AP_NUCLEASE_F1_3"/>
    <property type="match status" value="1"/>
</dbReference>
<keyword evidence="8 10" id="KW-0460">Magnesium</keyword>
<dbReference type="InterPro" id="IPR020848">
    <property type="entry name" value="AP_endonuclease_F1_CS"/>
</dbReference>
<dbReference type="STRING" id="329046.A0A1Y2CDZ4"/>
<comment type="caution">
    <text evidence="14">The sequence shown here is derived from an EMBL/GenBank/DDBJ whole genome shotgun (WGS) entry which is preliminary data.</text>
</comment>
<feature type="binding site" evidence="10">
    <location>
        <position position="36"/>
    </location>
    <ligand>
        <name>Mg(2+)</name>
        <dbReference type="ChEBI" id="CHEBI:18420"/>
        <label>1</label>
    </ligand>
</feature>
<evidence type="ECO:0000256" key="3">
    <source>
        <dbReference type="ARBA" id="ARBA00013541"/>
    </source>
</evidence>
<dbReference type="PROSITE" id="PS51999">
    <property type="entry name" value="ZF_GRF"/>
    <property type="match status" value="1"/>
</dbReference>
<evidence type="ECO:0000256" key="2">
    <source>
        <dbReference type="ARBA" id="ARBA00007092"/>
    </source>
</evidence>
<dbReference type="Pfam" id="PF03372">
    <property type="entry name" value="Exo_endo_phos"/>
    <property type="match status" value="1"/>
</dbReference>
<evidence type="ECO:0000259" key="13">
    <source>
        <dbReference type="PROSITE" id="PS51999"/>
    </source>
</evidence>
<reference evidence="14 15" key="1">
    <citation type="submission" date="2016-07" db="EMBL/GenBank/DDBJ databases">
        <title>Pervasive Adenine N6-methylation of Active Genes in Fungi.</title>
        <authorList>
            <consortium name="DOE Joint Genome Institute"/>
            <person name="Mondo S.J."/>
            <person name="Dannebaum R.O."/>
            <person name="Kuo R.C."/>
            <person name="Labutti K."/>
            <person name="Haridas S."/>
            <person name="Kuo A."/>
            <person name="Salamov A."/>
            <person name="Ahrendt S.R."/>
            <person name="Lipzen A."/>
            <person name="Sullivan W."/>
            <person name="Andreopoulos W.B."/>
            <person name="Clum A."/>
            <person name="Lindquist E."/>
            <person name="Daum C."/>
            <person name="Ramamoorthy G.K."/>
            <person name="Gryganskyi A."/>
            <person name="Culley D."/>
            <person name="Magnuson J.K."/>
            <person name="James T.Y."/>
            <person name="O'Malley M.A."/>
            <person name="Stajich J.E."/>
            <person name="Spatafora J.W."/>
            <person name="Visel A."/>
            <person name="Grigoriev I.V."/>
        </authorList>
    </citation>
    <scope>NUCLEOTIDE SEQUENCE [LARGE SCALE GENOMIC DNA]</scope>
    <source>
        <strain evidence="14 15">JEL800</strain>
    </source>
</reference>
<proteinExistence type="inferred from homology"/>
<evidence type="ECO:0000256" key="1">
    <source>
        <dbReference type="ARBA" id="ARBA00001936"/>
    </source>
</evidence>
<feature type="binding site" evidence="10">
    <location>
        <position position="169"/>
    </location>
    <ligand>
        <name>Mg(2+)</name>
        <dbReference type="ChEBI" id="CHEBI:18420"/>
        <label>1</label>
    </ligand>
</feature>
<protein>
    <recommendedName>
        <fullName evidence="3">DNA-(apurinic or apyrimidinic site) endonuclease 2</fullName>
    </recommendedName>
</protein>
<feature type="binding site" evidence="10">
    <location>
        <position position="171"/>
    </location>
    <ligand>
        <name>Mg(2+)</name>
        <dbReference type="ChEBI" id="CHEBI:18420"/>
        <label>1</label>
    </ligand>
</feature>
<dbReference type="GO" id="GO:0006284">
    <property type="term" value="P:base-excision repair"/>
    <property type="evidence" value="ECO:0007669"/>
    <property type="project" value="TreeGrafter"/>
</dbReference>
<keyword evidence="9" id="KW-0539">Nucleus</keyword>
<dbReference type="OrthoDB" id="391817at2759"/>
<evidence type="ECO:0000256" key="6">
    <source>
        <dbReference type="ARBA" id="ARBA00022801"/>
    </source>
</evidence>
<keyword evidence="10" id="KW-0464">Manganese</keyword>
<evidence type="ECO:0000256" key="8">
    <source>
        <dbReference type="ARBA" id="ARBA00022842"/>
    </source>
</evidence>
<keyword evidence="7" id="KW-0862">Zinc</keyword>
<feature type="domain" description="GRF-type" evidence="13">
    <location>
        <begin position="391"/>
        <end position="458"/>
    </location>
</feature>
<evidence type="ECO:0000256" key="5">
    <source>
        <dbReference type="ARBA" id="ARBA00022771"/>
    </source>
</evidence>
<gene>
    <name evidence="14" type="ORF">BCR33DRAFT_716482</name>
</gene>
<keyword evidence="5 12" id="KW-0863">Zinc-finger</keyword>
<feature type="site" description="Important for catalytic activity" evidence="11">
    <location>
        <position position="251"/>
    </location>
</feature>
<feature type="site" description="Transition state stabilizer" evidence="11">
    <location>
        <position position="171"/>
    </location>
</feature>
<dbReference type="EMBL" id="MCGO01000020">
    <property type="protein sequence ID" value="ORY45146.1"/>
    <property type="molecule type" value="Genomic_DNA"/>
</dbReference>
<name>A0A1Y2CDZ4_9FUNG</name>
<sequence>MALKKLYPPKESNASIIKQSIPLSNKESFDIYCFQEFKCTRDRIVREALAEVDGFRAFHSTSKHKTGRKLGSLSTDMRTAIGAVLDAHSHLYSIKELKEMDEEGRILFSDHGLFILINVNYSQFRRLLPRACPDETDRYAFKSRFQTAVSIIINSLTHTSKRNVILLGDLNVCHKPIDHADPNNNVRENKLDAFGETMGRKWMDSLLEGQDGKEALLVDLFRWFHPDRVGAFTCWNTLIDARRANFGTRLDYILVSPGLLPESIGIRCFAVDMLGERSPSLIPPGCAELWEEVSGSGKQTTLKNWFVELHLSNEEPTLPPPPTVSVSEQKPIVPLVKASSGGAKKAQPSIASFFIKKTLRIFETATPSPDSKLSSINAWKSLLKKPDNPKCYHDEETKEFRVNKSGPNQGRFFYLCARPVGPSDAKPLNTAEQGERDVKRSRTVTEFRCNYFMWKKPSK</sequence>
<dbReference type="Proteomes" id="UP000193642">
    <property type="component" value="Unassembled WGS sequence"/>
</dbReference>
<comment type="similarity">
    <text evidence="2">Belongs to the DNA repair enzymes AP/ExoA family.</text>
</comment>
<evidence type="ECO:0000256" key="7">
    <source>
        <dbReference type="ARBA" id="ARBA00022833"/>
    </source>
</evidence>